<proteinExistence type="predicted"/>
<dbReference type="AlphaFoldDB" id="A0A6A3KKN9"/>
<dbReference type="Proteomes" id="UP000460718">
    <property type="component" value="Unassembled WGS sequence"/>
</dbReference>
<gene>
    <name evidence="1" type="ORF">PF011_g11068</name>
</gene>
<dbReference type="EMBL" id="QXFW01000603">
    <property type="protein sequence ID" value="KAE9007579.1"/>
    <property type="molecule type" value="Genomic_DNA"/>
</dbReference>
<comment type="caution">
    <text evidence="1">The sequence shown here is derived from an EMBL/GenBank/DDBJ whole genome shotgun (WGS) entry which is preliminary data.</text>
</comment>
<evidence type="ECO:0000313" key="1">
    <source>
        <dbReference type="EMBL" id="KAE9007579.1"/>
    </source>
</evidence>
<accession>A0A6A3KKN9</accession>
<protein>
    <submittedName>
        <fullName evidence="1">Uncharacterized protein</fullName>
    </submittedName>
</protein>
<name>A0A6A3KKN9_9STRA</name>
<organism evidence="1 2">
    <name type="scientific">Phytophthora fragariae</name>
    <dbReference type="NCBI Taxonomy" id="53985"/>
    <lineage>
        <taxon>Eukaryota</taxon>
        <taxon>Sar</taxon>
        <taxon>Stramenopiles</taxon>
        <taxon>Oomycota</taxon>
        <taxon>Peronosporomycetes</taxon>
        <taxon>Peronosporales</taxon>
        <taxon>Peronosporaceae</taxon>
        <taxon>Phytophthora</taxon>
    </lineage>
</organism>
<reference evidence="1 2" key="1">
    <citation type="submission" date="2018-09" db="EMBL/GenBank/DDBJ databases">
        <title>Genomic investigation of the strawberry pathogen Phytophthora fragariae indicates pathogenicity is determined by transcriptional variation in three key races.</title>
        <authorList>
            <person name="Adams T.M."/>
            <person name="Armitage A.D."/>
            <person name="Sobczyk M.K."/>
            <person name="Bates H.J."/>
            <person name="Dunwell J.M."/>
            <person name="Nellist C.F."/>
            <person name="Harrison R.J."/>
        </authorList>
    </citation>
    <scope>NUCLEOTIDE SEQUENCE [LARGE SCALE GENOMIC DNA]</scope>
    <source>
        <strain evidence="1 2">SCRP245</strain>
    </source>
</reference>
<sequence>MSRQAPRQSRLPKNYKAERRHLNSAFKSIRYGQDPSQFLVLDKDVLSLCDPVLIRPLRVVQKENVSAEIEVLVIHDLSFNNGSANNNFSLHGRLPSIEYRQVAAVARKFEECHCRYSSTTICILKGVLCHLMVASRHIRWVAASILERETLVFDLAALFRWTCSPTCYGVFGSATFCLLVRESPAIMVPSSPGVDSSFAYEWVDNHTIVEPESGDRFSWRNRPFRLAMPPFLGPTAANEDKFPNG</sequence>
<evidence type="ECO:0000313" key="2">
    <source>
        <dbReference type="Proteomes" id="UP000460718"/>
    </source>
</evidence>